<dbReference type="AlphaFoldDB" id="A0A1Y3U6U2"/>
<dbReference type="SUPFAM" id="SSF53041">
    <property type="entry name" value="Resolvase-like"/>
    <property type="match status" value="1"/>
</dbReference>
<dbReference type="PROSITE" id="PS51737">
    <property type="entry name" value="RECOMBINASE_DNA_BIND"/>
    <property type="match status" value="1"/>
</dbReference>
<name>A0A1Y3U6U2_9FIRM</name>
<evidence type="ECO:0000313" key="4">
    <source>
        <dbReference type="EMBL" id="OUN41080.1"/>
    </source>
</evidence>
<dbReference type="PANTHER" id="PTHR30461:SF2">
    <property type="entry name" value="SERINE RECOMBINASE PINE-RELATED"/>
    <property type="match status" value="1"/>
</dbReference>
<evidence type="ECO:0000259" key="3">
    <source>
        <dbReference type="PROSITE" id="PS51737"/>
    </source>
</evidence>
<dbReference type="Gene3D" id="3.90.1750.20">
    <property type="entry name" value="Putative Large Serine Recombinase, Chain B, Domain 2"/>
    <property type="match status" value="1"/>
</dbReference>
<sequence length="414" mass="48494">MLKERNIGVWFDEERINTLDQSGEMLITVLSALAQEESRNISENVKWGLRNKYAKGGCHTSRLLGYKTGKSEHLEIIPEEAEVVKYIFRRYLEGQSINGISKELENKGYTTIRGSKTWGFTTVRNILENEKYIGDVLSQKTYTVDYLSGKRVANDGVLPKYYVENDHEPIISREDFYRVKEEKQRRTELRKGIEDELGYNGKYSAKYALTSVLFCGECGKPYRRQVWKTKAVWRCSSRLRDGTKYCKNSPTIAEKNLHQCILRAINSVVEDKVKFPDILKYDFFLELKRYKFQNIDYDKEIEKWKGKLIRLLKSKEGISGHKKLCEEILQKLNWLETEKKRSENNKEERNQIETLLDPKLDLASLLRVEEYDDALVRRLISSIKVKADGSVEIWFKVVMAVEEKIWNHTKNINV</sequence>
<dbReference type="InterPro" id="IPR038109">
    <property type="entry name" value="DNA_bind_recomb_sf"/>
</dbReference>
<dbReference type="GO" id="GO:0000150">
    <property type="term" value="F:DNA strand exchange activity"/>
    <property type="evidence" value="ECO:0007669"/>
    <property type="project" value="InterPro"/>
</dbReference>
<dbReference type="Proteomes" id="UP000195455">
    <property type="component" value="Unassembled WGS sequence"/>
</dbReference>
<evidence type="ECO:0000256" key="2">
    <source>
        <dbReference type="ARBA" id="ARBA00023172"/>
    </source>
</evidence>
<keyword evidence="2" id="KW-0233">DNA recombination</keyword>
<feature type="domain" description="Recombinase" evidence="3">
    <location>
        <begin position="63"/>
        <end position="189"/>
    </location>
</feature>
<comment type="caution">
    <text evidence="4">The sequence shown here is derived from an EMBL/GenBank/DDBJ whole genome shotgun (WGS) entry which is preliminary data.</text>
</comment>
<dbReference type="InterPro" id="IPR036162">
    <property type="entry name" value="Resolvase-like_N_sf"/>
</dbReference>
<organism evidence="4 5">
    <name type="scientific">Anaerotignum lactatifermentans</name>
    <dbReference type="NCBI Taxonomy" id="160404"/>
    <lineage>
        <taxon>Bacteria</taxon>
        <taxon>Bacillati</taxon>
        <taxon>Bacillota</taxon>
        <taxon>Clostridia</taxon>
        <taxon>Lachnospirales</taxon>
        <taxon>Anaerotignaceae</taxon>
        <taxon>Anaerotignum</taxon>
    </lineage>
</organism>
<dbReference type="PANTHER" id="PTHR30461">
    <property type="entry name" value="DNA-INVERTASE FROM LAMBDOID PROPHAGE"/>
    <property type="match status" value="1"/>
</dbReference>
<dbReference type="Pfam" id="PF07508">
    <property type="entry name" value="Recombinase"/>
    <property type="match status" value="1"/>
</dbReference>
<dbReference type="EMBL" id="NFHM01000023">
    <property type="protein sequence ID" value="OUN41080.1"/>
    <property type="molecule type" value="Genomic_DNA"/>
</dbReference>
<dbReference type="InterPro" id="IPR006119">
    <property type="entry name" value="Resolv_N"/>
</dbReference>
<dbReference type="GO" id="GO:0003677">
    <property type="term" value="F:DNA binding"/>
    <property type="evidence" value="ECO:0007669"/>
    <property type="project" value="UniProtKB-KW"/>
</dbReference>
<dbReference type="InterPro" id="IPR011109">
    <property type="entry name" value="DNA_bind_recombinase_dom"/>
</dbReference>
<evidence type="ECO:0000256" key="1">
    <source>
        <dbReference type="ARBA" id="ARBA00023125"/>
    </source>
</evidence>
<dbReference type="Pfam" id="PF13408">
    <property type="entry name" value="Zn_ribbon_recom"/>
    <property type="match status" value="1"/>
</dbReference>
<keyword evidence="1" id="KW-0238">DNA-binding</keyword>
<accession>A0A1Y3U6U2</accession>
<gene>
    <name evidence="4" type="ORF">B5G26_12630</name>
</gene>
<dbReference type="Pfam" id="PF00239">
    <property type="entry name" value="Resolvase"/>
    <property type="match status" value="1"/>
</dbReference>
<dbReference type="InterPro" id="IPR025827">
    <property type="entry name" value="Zn_ribbon_recom_dom"/>
</dbReference>
<dbReference type="InterPro" id="IPR050639">
    <property type="entry name" value="SSR_resolvase"/>
</dbReference>
<evidence type="ECO:0000313" key="5">
    <source>
        <dbReference type="Proteomes" id="UP000195455"/>
    </source>
</evidence>
<proteinExistence type="predicted"/>
<protein>
    <recommendedName>
        <fullName evidence="3">Recombinase domain-containing protein</fullName>
    </recommendedName>
</protein>
<reference evidence="5" key="1">
    <citation type="submission" date="2017-04" db="EMBL/GenBank/DDBJ databases">
        <title>Function of individual gut microbiota members based on whole genome sequencing of pure cultures obtained from chicken caecum.</title>
        <authorList>
            <person name="Medvecky M."/>
            <person name="Cejkova D."/>
            <person name="Polansky O."/>
            <person name="Karasova D."/>
            <person name="Kubasova T."/>
            <person name="Cizek A."/>
            <person name="Rychlik I."/>
        </authorList>
    </citation>
    <scope>NUCLEOTIDE SEQUENCE [LARGE SCALE GENOMIC DNA]</scope>
    <source>
        <strain evidence="5">An75</strain>
    </source>
</reference>